<dbReference type="EMBL" id="CAJEWB010000006">
    <property type="protein sequence ID" value="CAD2073223.1"/>
    <property type="molecule type" value="Genomic_DNA"/>
</dbReference>
<accession>A0A6V7R7W7</accession>
<keyword evidence="1" id="KW-1133">Transmembrane helix</keyword>
<keyword evidence="1" id="KW-0812">Transmembrane</keyword>
<dbReference type="Proteomes" id="UP000588186">
    <property type="component" value="Unassembled WGS sequence"/>
</dbReference>
<sequence>MGFFKDLTWNNKHMDLKYVEDKLYHKPRITSVYAKDDNVDLDYATREFGDDIKSAQRTIDSNRVIMLVLYVALVLIPAIVMTVLTGNIYIIGVGVLYAVIVVFFVEMFNQVTINQMLQKIDNGLQNKHS</sequence>
<evidence type="ECO:0000313" key="3">
    <source>
        <dbReference type="Proteomes" id="UP000588186"/>
    </source>
</evidence>
<keyword evidence="3" id="KW-1185">Reference proteome</keyword>
<proteinExistence type="predicted"/>
<protein>
    <submittedName>
        <fullName evidence="2">Uncharacterized protein</fullName>
    </submittedName>
</protein>
<dbReference type="AlphaFoldDB" id="A0A6V7R7W7"/>
<feature type="transmembrane region" description="Helical" evidence="1">
    <location>
        <begin position="88"/>
        <end position="109"/>
    </location>
</feature>
<feature type="transmembrane region" description="Helical" evidence="1">
    <location>
        <begin position="64"/>
        <end position="82"/>
    </location>
</feature>
<keyword evidence="1" id="KW-0472">Membrane</keyword>
<dbReference type="RefSeq" id="WP_186076765.1">
    <property type="nucleotide sequence ID" value="NZ_CAJEWB010000006.1"/>
</dbReference>
<name>A0A6V7R7W7_9BACL</name>
<gene>
    <name evidence="2" type="ORF">JEOPIN946_00607</name>
</gene>
<evidence type="ECO:0000313" key="2">
    <source>
        <dbReference type="EMBL" id="CAD2073223.1"/>
    </source>
</evidence>
<reference evidence="2 3" key="1">
    <citation type="submission" date="2020-07" db="EMBL/GenBank/DDBJ databases">
        <authorList>
            <person name="Criscuolo A."/>
        </authorList>
    </citation>
    <scope>NUCLEOTIDE SEQUENCE [LARGE SCALE GENOMIC DNA]</scope>
    <source>
        <strain evidence="2">CIP107946</strain>
    </source>
</reference>
<comment type="caution">
    <text evidence="2">The sequence shown here is derived from an EMBL/GenBank/DDBJ whole genome shotgun (WGS) entry which is preliminary data.</text>
</comment>
<evidence type="ECO:0000256" key="1">
    <source>
        <dbReference type="SAM" id="Phobius"/>
    </source>
</evidence>
<organism evidence="2 3">
    <name type="scientific">Phocicoccus pinnipedialis</name>
    <dbReference type="NCBI Taxonomy" id="110845"/>
    <lineage>
        <taxon>Bacteria</taxon>
        <taxon>Bacillati</taxon>
        <taxon>Bacillota</taxon>
        <taxon>Bacilli</taxon>
        <taxon>Bacillales</taxon>
        <taxon>Salinicoccaceae</taxon>
        <taxon>Phocicoccus</taxon>
    </lineage>
</organism>